<dbReference type="EC" id="7.1.1.2" evidence="3"/>
<keyword evidence="10" id="KW-0249">Electron transport</keyword>
<name>A0A0H3W550_DOLFO</name>
<evidence type="ECO:0000313" key="20">
    <source>
        <dbReference type="EMBL" id="AKJ85734.1"/>
    </source>
</evidence>
<protein>
    <recommendedName>
        <fullName evidence="4">NADH-ubiquinone oxidoreductase chain 2</fullName>
        <ecNumber evidence="3">7.1.1.2</ecNumber>
    </recommendedName>
    <alternativeName>
        <fullName evidence="16">NADH dehydrogenase subunit 2</fullName>
    </alternativeName>
</protein>
<organism evidence="20">
    <name type="scientific">Dolicheulota formosensis</name>
    <name type="common">Land snail</name>
    <dbReference type="NCBI Taxonomy" id="1632114"/>
    <lineage>
        <taxon>Eukaryota</taxon>
        <taxon>Metazoa</taxon>
        <taxon>Spiralia</taxon>
        <taxon>Lophotrochozoa</taxon>
        <taxon>Mollusca</taxon>
        <taxon>Gastropoda</taxon>
        <taxon>Heterobranchia</taxon>
        <taxon>Euthyneura</taxon>
        <taxon>Panpulmonata</taxon>
        <taxon>Eupulmonata</taxon>
        <taxon>Stylommatophora</taxon>
        <taxon>Helicina</taxon>
        <taxon>Camaenoidea</taxon>
        <taxon>Camaenidae</taxon>
        <taxon>Bradybaeninae</taxon>
        <taxon>Dolicheulota</taxon>
    </lineage>
</organism>
<evidence type="ECO:0000256" key="9">
    <source>
        <dbReference type="ARBA" id="ARBA00022967"/>
    </source>
</evidence>
<keyword evidence="6" id="KW-0679">Respiratory chain</keyword>
<evidence type="ECO:0000256" key="13">
    <source>
        <dbReference type="ARBA" id="ARBA00023075"/>
    </source>
</evidence>
<evidence type="ECO:0000256" key="17">
    <source>
        <dbReference type="ARBA" id="ARBA00049551"/>
    </source>
</evidence>
<dbReference type="Pfam" id="PF00361">
    <property type="entry name" value="Proton_antipo_M"/>
    <property type="match status" value="1"/>
</dbReference>
<evidence type="ECO:0000256" key="12">
    <source>
        <dbReference type="ARBA" id="ARBA00023027"/>
    </source>
</evidence>
<geneLocation type="mitochondrion" evidence="20"/>
<feature type="transmembrane region" description="Helical" evidence="18">
    <location>
        <begin position="6"/>
        <end position="39"/>
    </location>
</feature>
<dbReference type="CTD" id="4536"/>
<dbReference type="EMBL" id="KR338956">
    <property type="protein sequence ID" value="AKJ85734.1"/>
    <property type="molecule type" value="Genomic_DNA"/>
</dbReference>
<keyword evidence="9" id="KW-1278">Translocase</keyword>
<dbReference type="GO" id="GO:0006120">
    <property type="term" value="P:mitochondrial electron transport, NADH to ubiquinone"/>
    <property type="evidence" value="ECO:0007669"/>
    <property type="project" value="TreeGrafter"/>
</dbReference>
<feature type="transmembrane region" description="Helical" evidence="18">
    <location>
        <begin position="111"/>
        <end position="137"/>
    </location>
</feature>
<evidence type="ECO:0000256" key="18">
    <source>
        <dbReference type="SAM" id="Phobius"/>
    </source>
</evidence>
<comment type="similarity">
    <text evidence="2">Belongs to the complex I subunit 2 family.</text>
</comment>
<feature type="transmembrane region" description="Helical" evidence="18">
    <location>
        <begin position="251"/>
        <end position="269"/>
    </location>
</feature>
<dbReference type="PANTHER" id="PTHR46552">
    <property type="entry name" value="NADH-UBIQUINONE OXIDOREDUCTASE CHAIN 2"/>
    <property type="match status" value="1"/>
</dbReference>
<keyword evidence="12" id="KW-0520">NAD</keyword>
<reference evidence="20" key="2">
    <citation type="submission" date="2015-04" db="EMBL/GenBank/DDBJ databases">
        <authorList>
            <person name="Huang C.-W."/>
            <person name="Lin S.-M."/>
            <person name="Wu W.-L."/>
        </authorList>
    </citation>
    <scope>NUCLEOTIDE SEQUENCE</scope>
    <source>
        <tissue evidence="20">Foot tissue</tissue>
    </source>
</reference>
<dbReference type="GO" id="GO:0005743">
    <property type="term" value="C:mitochondrial inner membrane"/>
    <property type="evidence" value="ECO:0007669"/>
    <property type="project" value="UniProtKB-SubCell"/>
</dbReference>
<evidence type="ECO:0000256" key="4">
    <source>
        <dbReference type="ARBA" id="ARBA00021008"/>
    </source>
</evidence>
<evidence type="ECO:0000256" key="3">
    <source>
        <dbReference type="ARBA" id="ARBA00012944"/>
    </source>
</evidence>
<proteinExistence type="inferred from homology"/>
<evidence type="ECO:0000256" key="15">
    <source>
        <dbReference type="ARBA" id="ARBA00023136"/>
    </source>
</evidence>
<feature type="transmembrane region" description="Helical" evidence="18">
    <location>
        <begin position="284"/>
        <end position="305"/>
    </location>
</feature>
<gene>
    <name evidence="20" type="primary">ND2</name>
</gene>
<keyword evidence="7 18" id="KW-0812">Transmembrane</keyword>
<keyword evidence="14 20" id="KW-0496">Mitochondrion</keyword>
<keyword evidence="5" id="KW-0813">Transport</keyword>
<feature type="transmembrane region" description="Helical" evidence="18">
    <location>
        <begin position="81"/>
        <end position="104"/>
    </location>
</feature>
<reference evidence="20" key="1">
    <citation type="journal article" date="2015" name="Mitochondrial DNA">
        <title>Mitochondrial genome sequences of landsnails Aegista diversifamilia and Dolicheulota formosensis (Gastropoda: Pulmonata: Stylommatophora).</title>
        <authorList>
            <person name="Huang C.W."/>
            <person name="Lin S.M."/>
            <person name="Wu W.L."/>
        </authorList>
    </citation>
    <scope>NUCLEOTIDE SEQUENCE</scope>
    <source>
        <tissue evidence="20">Foot tissue</tissue>
    </source>
</reference>
<feature type="transmembrane region" description="Helical" evidence="18">
    <location>
        <begin position="216"/>
        <end position="239"/>
    </location>
</feature>
<dbReference type="InterPro" id="IPR001750">
    <property type="entry name" value="ND/Mrp_TM"/>
</dbReference>
<comment type="subcellular location">
    <subcellularLocation>
        <location evidence="1">Mitochondrion inner membrane</location>
        <topology evidence="1">Multi-pass membrane protein</topology>
    </subcellularLocation>
</comment>
<evidence type="ECO:0000256" key="2">
    <source>
        <dbReference type="ARBA" id="ARBA00007012"/>
    </source>
</evidence>
<comment type="catalytic activity">
    <reaction evidence="17">
        <text>a ubiquinone + NADH + 5 H(+)(in) = a ubiquinol + NAD(+) + 4 H(+)(out)</text>
        <dbReference type="Rhea" id="RHEA:29091"/>
        <dbReference type="Rhea" id="RHEA-COMP:9565"/>
        <dbReference type="Rhea" id="RHEA-COMP:9566"/>
        <dbReference type="ChEBI" id="CHEBI:15378"/>
        <dbReference type="ChEBI" id="CHEBI:16389"/>
        <dbReference type="ChEBI" id="CHEBI:17976"/>
        <dbReference type="ChEBI" id="CHEBI:57540"/>
        <dbReference type="ChEBI" id="CHEBI:57945"/>
        <dbReference type="EC" id="7.1.1.2"/>
    </reaction>
</comment>
<evidence type="ECO:0000256" key="11">
    <source>
        <dbReference type="ARBA" id="ARBA00022989"/>
    </source>
</evidence>
<evidence type="ECO:0000256" key="8">
    <source>
        <dbReference type="ARBA" id="ARBA00022792"/>
    </source>
</evidence>
<feature type="transmembrane region" description="Helical" evidence="18">
    <location>
        <begin position="180"/>
        <end position="210"/>
    </location>
</feature>
<feature type="transmembrane region" description="Helical" evidence="18">
    <location>
        <begin position="143"/>
        <end position="168"/>
    </location>
</feature>
<dbReference type="PANTHER" id="PTHR46552:SF1">
    <property type="entry name" value="NADH-UBIQUINONE OXIDOREDUCTASE CHAIN 2"/>
    <property type="match status" value="1"/>
</dbReference>
<evidence type="ECO:0000259" key="19">
    <source>
        <dbReference type="Pfam" id="PF00361"/>
    </source>
</evidence>
<evidence type="ECO:0000256" key="7">
    <source>
        <dbReference type="ARBA" id="ARBA00022692"/>
    </source>
</evidence>
<dbReference type="RefSeq" id="YP_009158067.1">
    <property type="nucleotide sequence ID" value="NC_027493.1"/>
</dbReference>
<evidence type="ECO:0000256" key="6">
    <source>
        <dbReference type="ARBA" id="ARBA00022660"/>
    </source>
</evidence>
<keyword evidence="13" id="KW-0830">Ubiquinone</keyword>
<evidence type="ECO:0000256" key="5">
    <source>
        <dbReference type="ARBA" id="ARBA00022448"/>
    </source>
</evidence>
<evidence type="ECO:0000256" key="10">
    <source>
        <dbReference type="ARBA" id="ARBA00022982"/>
    </source>
</evidence>
<evidence type="ECO:0000256" key="14">
    <source>
        <dbReference type="ARBA" id="ARBA00023128"/>
    </source>
</evidence>
<accession>A0A0H3W550</accession>
<feature type="transmembrane region" description="Helical" evidence="18">
    <location>
        <begin position="51"/>
        <end position="75"/>
    </location>
</feature>
<dbReference type="InterPro" id="IPR050175">
    <property type="entry name" value="Complex_I_Subunit_2"/>
</dbReference>
<keyword evidence="11 18" id="KW-1133">Transmembrane helix</keyword>
<sequence length="306" mass="34928">MTFLWMIMILSLFCGLTVASPVILILTMEVTLFTFLFMMYSYKLLNYGSTCLKYFVVQSMASLMMLVSCAFNMVYCGGMTVWLVFMMLTGLYLKLGVFPMHFWVISVTEELPYLMLGTLGIPMKILPLNFLWAFLLTSVGVEYWTYVCMGAIGSMVIGLILGLSMLSIRGVLGASSITHSGWFLLALLSMDIIKYFLLYSMMLSILLWSLNYLNSILVSLSLYGLSGLPPFSIFFGKVLVLSNCFLFQMPLVYVVVALFTSIFSLFYYLKYSFRFYMINYKTSIFTMSFAFIFMVNVLSSFLLFLL</sequence>
<dbReference type="GeneID" id="25019676"/>
<dbReference type="GO" id="GO:0008137">
    <property type="term" value="F:NADH dehydrogenase (ubiquinone) activity"/>
    <property type="evidence" value="ECO:0007669"/>
    <property type="project" value="UniProtKB-EC"/>
</dbReference>
<feature type="domain" description="NADH:quinone oxidoreductase/Mrp antiporter transmembrane" evidence="19">
    <location>
        <begin position="25"/>
        <end position="205"/>
    </location>
</feature>
<keyword evidence="8" id="KW-0999">Mitochondrion inner membrane</keyword>
<dbReference type="AlphaFoldDB" id="A0A0H3W550"/>
<keyword evidence="15 18" id="KW-0472">Membrane</keyword>
<evidence type="ECO:0000256" key="16">
    <source>
        <dbReference type="ARBA" id="ARBA00031028"/>
    </source>
</evidence>
<evidence type="ECO:0000256" key="1">
    <source>
        <dbReference type="ARBA" id="ARBA00004448"/>
    </source>
</evidence>